<evidence type="ECO:0000313" key="4">
    <source>
        <dbReference type="Proteomes" id="UP000054279"/>
    </source>
</evidence>
<feature type="domain" description="Nudix hydrolase" evidence="2">
    <location>
        <begin position="49"/>
        <end position="187"/>
    </location>
</feature>
<dbReference type="PANTHER" id="PTHR11839">
    <property type="entry name" value="UDP/ADP-SUGAR PYROPHOSPHATASE"/>
    <property type="match status" value="1"/>
</dbReference>
<dbReference type="GO" id="GO:0006753">
    <property type="term" value="P:nucleoside phosphate metabolic process"/>
    <property type="evidence" value="ECO:0007669"/>
    <property type="project" value="TreeGrafter"/>
</dbReference>
<dbReference type="Proteomes" id="UP000054279">
    <property type="component" value="Unassembled WGS sequence"/>
</dbReference>
<dbReference type="AlphaFoldDB" id="A0A0C9UVK8"/>
<keyword evidence="4" id="KW-1185">Reference proteome</keyword>
<dbReference type="OrthoDB" id="10249920at2759"/>
<evidence type="ECO:0000313" key="3">
    <source>
        <dbReference type="EMBL" id="KIJ38874.1"/>
    </source>
</evidence>
<dbReference type="InterPro" id="IPR015797">
    <property type="entry name" value="NUDIX_hydrolase-like_dom_sf"/>
</dbReference>
<name>A0A0C9UVK8_SPHS4</name>
<dbReference type="GO" id="GO:0005634">
    <property type="term" value="C:nucleus"/>
    <property type="evidence" value="ECO:0007669"/>
    <property type="project" value="TreeGrafter"/>
</dbReference>
<dbReference type="HOGENOM" id="CLU_062658_0_0_1"/>
<dbReference type="CDD" id="cd18888">
    <property type="entry name" value="NUDIX_ADPRase_Nudt5"/>
    <property type="match status" value="1"/>
</dbReference>
<evidence type="ECO:0000256" key="1">
    <source>
        <dbReference type="ARBA" id="ARBA00022801"/>
    </source>
</evidence>
<dbReference type="GO" id="GO:0019693">
    <property type="term" value="P:ribose phosphate metabolic process"/>
    <property type="evidence" value="ECO:0007669"/>
    <property type="project" value="TreeGrafter"/>
</dbReference>
<reference evidence="3 4" key="1">
    <citation type="submission" date="2014-06" db="EMBL/GenBank/DDBJ databases">
        <title>Evolutionary Origins and Diversification of the Mycorrhizal Mutualists.</title>
        <authorList>
            <consortium name="DOE Joint Genome Institute"/>
            <consortium name="Mycorrhizal Genomics Consortium"/>
            <person name="Kohler A."/>
            <person name="Kuo A."/>
            <person name="Nagy L.G."/>
            <person name="Floudas D."/>
            <person name="Copeland A."/>
            <person name="Barry K.W."/>
            <person name="Cichocki N."/>
            <person name="Veneault-Fourrey C."/>
            <person name="LaButti K."/>
            <person name="Lindquist E.A."/>
            <person name="Lipzen A."/>
            <person name="Lundell T."/>
            <person name="Morin E."/>
            <person name="Murat C."/>
            <person name="Riley R."/>
            <person name="Ohm R."/>
            <person name="Sun H."/>
            <person name="Tunlid A."/>
            <person name="Henrissat B."/>
            <person name="Grigoriev I.V."/>
            <person name="Hibbett D.S."/>
            <person name="Martin F."/>
        </authorList>
    </citation>
    <scope>NUCLEOTIDE SEQUENCE [LARGE SCALE GENOMIC DNA]</scope>
    <source>
        <strain evidence="3 4">SS14</strain>
    </source>
</reference>
<protein>
    <recommendedName>
        <fullName evidence="2">Nudix hydrolase domain-containing protein</fullName>
    </recommendedName>
</protein>
<organism evidence="3 4">
    <name type="scientific">Sphaerobolus stellatus (strain SS14)</name>
    <dbReference type="NCBI Taxonomy" id="990650"/>
    <lineage>
        <taxon>Eukaryota</taxon>
        <taxon>Fungi</taxon>
        <taxon>Dikarya</taxon>
        <taxon>Basidiomycota</taxon>
        <taxon>Agaricomycotina</taxon>
        <taxon>Agaricomycetes</taxon>
        <taxon>Phallomycetidae</taxon>
        <taxon>Geastrales</taxon>
        <taxon>Sphaerobolaceae</taxon>
        <taxon>Sphaerobolus</taxon>
    </lineage>
</organism>
<evidence type="ECO:0000259" key="2">
    <source>
        <dbReference type="PROSITE" id="PS51462"/>
    </source>
</evidence>
<gene>
    <name evidence="3" type="ORF">M422DRAFT_32948</name>
</gene>
<dbReference type="SUPFAM" id="SSF55811">
    <property type="entry name" value="Nudix"/>
    <property type="match status" value="1"/>
</dbReference>
<dbReference type="PROSITE" id="PS00893">
    <property type="entry name" value="NUDIX_BOX"/>
    <property type="match status" value="1"/>
</dbReference>
<accession>A0A0C9UVK8</accession>
<proteinExistence type="predicted"/>
<dbReference type="Gene3D" id="3.90.79.10">
    <property type="entry name" value="Nucleoside Triphosphate Pyrophosphohydrolase"/>
    <property type="match status" value="1"/>
</dbReference>
<dbReference type="InterPro" id="IPR020084">
    <property type="entry name" value="NUDIX_hydrolase_CS"/>
</dbReference>
<keyword evidence="1" id="KW-0378">Hydrolase</keyword>
<dbReference type="GO" id="GO:0047631">
    <property type="term" value="F:ADP-ribose diphosphatase activity"/>
    <property type="evidence" value="ECO:0007669"/>
    <property type="project" value="TreeGrafter"/>
</dbReference>
<dbReference type="InterPro" id="IPR000086">
    <property type="entry name" value="NUDIX_hydrolase_dom"/>
</dbReference>
<dbReference type="EMBL" id="KN837156">
    <property type="protein sequence ID" value="KIJ38874.1"/>
    <property type="molecule type" value="Genomic_DNA"/>
</dbReference>
<dbReference type="PANTHER" id="PTHR11839:SF1">
    <property type="entry name" value="ADP-SUGAR PYROPHOSPHATASE"/>
    <property type="match status" value="1"/>
</dbReference>
<sequence length="214" mass="23675">MSQIPRIISEQELPASEAKWVTLKKITFTDETGKERLWEAAERKTRSKGGIDAVAIMAILQPKKDLPPATVIIEQYRPPVNSFVIGLIDEGESPETTAIRELREETGFEADAVIDSSDLMVSDPGMSSTNMKLVTLRVPVEDYDTLPKQVLEPGEFIKPVVVELDKLYDKLQGLNSTLIVMQNYVVDARLSHLAIGYKLNSHIAANKGIVGTNL</sequence>
<dbReference type="Pfam" id="PF00293">
    <property type="entry name" value="NUDIX"/>
    <property type="match status" value="1"/>
</dbReference>
<dbReference type="PROSITE" id="PS51462">
    <property type="entry name" value="NUDIX"/>
    <property type="match status" value="1"/>
</dbReference>